<gene>
    <name evidence="2" type="ORF">JOQ06_003097</name>
</gene>
<dbReference type="EMBL" id="JAPTMU010000009">
    <property type="protein sequence ID" value="KAJ4938478.1"/>
    <property type="molecule type" value="Genomic_DNA"/>
</dbReference>
<dbReference type="AlphaFoldDB" id="A0AAD6B840"/>
<accession>A0AAD6B840</accession>
<protein>
    <submittedName>
        <fullName evidence="2">Uncharacterized protein</fullName>
    </submittedName>
</protein>
<proteinExistence type="predicted"/>
<evidence type="ECO:0000313" key="3">
    <source>
        <dbReference type="Proteomes" id="UP001219934"/>
    </source>
</evidence>
<dbReference type="Proteomes" id="UP001219934">
    <property type="component" value="Unassembled WGS sequence"/>
</dbReference>
<feature type="non-terminal residue" evidence="2">
    <location>
        <position position="1"/>
    </location>
</feature>
<evidence type="ECO:0000256" key="1">
    <source>
        <dbReference type="SAM" id="MobiDB-lite"/>
    </source>
</evidence>
<keyword evidence="3" id="KW-1185">Reference proteome</keyword>
<name>A0AAD6B840_9TELE</name>
<reference evidence="2" key="1">
    <citation type="submission" date="2022-11" db="EMBL/GenBank/DDBJ databases">
        <title>Chromosome-level genome of Pogonophryne albipinna.</title>
        <authorList>
            <person name="Jo E."/>
        </authorList>
    </citation>
    <scope>NUCLEOTIDE SEQUENCE</scope>
    <source>
        <strain evidence="2">SGF0006</strain>
        <tissue evidence="2">Muscle</tissue>
    </source>
</reference>
<organism evidence="2 3">
    <name type="scientific">Pogonophryne albipinna</name>
    <dbReference type="NCBI Taxonomy" id="1090488"/>
    <lineage>
        <taxon>Eukaryota</taxon>
        <taxon>Metazoa</taxon>
        <taxon>Chordata</taxon>
        <taxon>Craniata</taxon>
        <taxon>Vertebrata</taxon>
        <taxon>Euteleostomi</taxon>
        <taxon>Actinopterygii</taxon>
        <taxon>Neopterygii</taxon>
        <taxon>Teleostei</taxon>
        <taxon>Neoteleostei</taxon>
        <taxon>Acanthomorphata</taxon>
        <taxon>Eupercaria</taxon>
        <taxon>Perciformes</taxon>
        <taxon>Notothenioidei</taxon>
        <taxon>Pogonophryne</taxon>
    </lineage>
</organism>
<feature type="non-terminal residue" evidence="2">
    <location>
        <position position="94"/>
    </location>
</feature>
<feature type="region of interest" description="Disordered" evidence="1">
    <location>
        <begin position="1"/>
        <end position="26"/>
    </location>
</feature>
<evidence type="ECO:0000313" key="2">
    <source>
        <dbReference type="EMBL" id="KAJ4938478.1"/>
    </source>
</evidence>
<sequence length="94" mass="10348">VISRYMTGSPKMEGSERNQIGGNLPDPPRWDLSHSMLWVPLARCALSPQRAEISAAQRLNTYFIWFPQGCPSMGSQGALKNIATHPGSPSHVEE</sequence>
<comment type="caution">
    <text evidence="2">The sequence shown here is derived from an EMBL/GenBank/DDBJ whole genome shotgun (WGS) entry which is preliminary data.</text>
</comment>